<evidence type="ECO:0000313" key="3">
    <source>
        <dbReference type="Proteomes" id="UP000030747"/>
    </source>
</evidence>
<reference evidence="2" key="2">
    <citation type="submission" date="2013-10" db="EMBL/GenBank/DDBJ databases">
        <authorList>
            <person name="Aslett M."/>
        </authorList>
    </citation>
    <scope>NUCLEOTIDE SEQUENCE [LARGE SCALE GENOMIC DNA]</scope>
    <source>
        <strain evidence="2">Houghton</strain>
    </source>
</reference>
<feature type="region of interest" description="Disordered" evidence="1">
    <location>
        <begin position="1"/>
        <end position="255"/>
    </location>
</feature>
<dbReference type="GeneID" id="25252240"/>
<organism evidence="2 3">
    <name type="scientific">Eimeria tenella</name>
    <name type="common">Coccidian parasite</name>
    <dbReference type="NCBI Taxonomy" id="5802"/>
    <lineage>
        <taxon>Eukaryota</taxon>
        <taxon>Sar</taxon>
        <taxon>Alveolata</taxon>
        <taxon>Apicomplexa</taxon>
        <taxon>Conoidasida</taxon>
        <taxon>Coccidia</taxon>
        <taxon>Eucoccidiorida</taxon>
        <taxon>Eimeriorina</taxon>
        <taxon>Eimeriidae</taxon>
        <taxon>Eimeria</taxon>
    </lineage>
</organism>
<evidence type="ECO:0000313" key="2">
    <source>
        <dbReference type="EMBL" id="CDJ40754.1"/>
    </source>
</evidence>
<accession>U6KWM2</accession>
<dbReference type="EMBL" id="HG675259">
    <property type="protein sequence ID" value="CDJ40754.1"/>
    <property type="molecule type" value="Genomic_DNA"/>
</dbReference>
<feature type="region of interest" description="Disordered" evidence="1">
    <location>
        <begin position="317"/>
        <end position="398"/>
    </location>
</feature>
<feature type="compositionally biased region" description="Basic residues" evidence="1">
    <location>
        <begin position="140"/>
        <end position="157"/>
    </location>
</feature>
<feature type="compositionally biased region" description="Low complexity" evidence="1">
    <location>
        <begin position="194"/>
        <end position="207"/>
    </location>
</feature>
<protein>
    <submittedName>
        <fullName evidence="2">Uncharacterized protein</fullName>
    </submittedName>
</protein>
<gene>
    <name evidence="2" type="ORF">ETH_00015430</name>
</gene>
<keyword evidence="3" id="KW-1185">Reference proteome</keyword>
<dbReference type="OrthoDB" id="347912at2759"/>
<dbReference type="VEuPathDB" id="ToxoDB:ETH2_1258200"/>
<proteinExistence type="predicted"/>
<feature type="compositionally biased region" description="Low complexity" evidence="1">
    <location>
        <begin position="323"/>
        <end position="390"/>
    </location>
</feature>
<reference evidence="2" key="1">
    <citation type="submission" date="2013-10" db="EMBL/GenBank/DDBJ databases">
        <title>Genomic analysis of the causative agents of coccidiosis in chickens.</title>
        <authorList>
            <person name="Reid A.J."/>
            <person name="Blake D."/>
            <person name="Billington K."/>
            <person name="Browne H."/>
            <person name="Dunn M."/>
            <person name="Hung S."/>
            <person name="Kawahara F."/>
            <person name="Miranda-Saavedra D."/>
            <person name="Mourier T."/>
            <person name="Nagra H."/>
            <person name="Otto T.D."/>
            <person name="Rawlings N."/>
            <person name="Sanchez A."/>
            <person name="Sanders M."/>
            <person name="Subramaniam C."/>
            <person name="Tay Y."/>
            <person name="Dear P."/>
            <person name="Doerig C."/>
            <person name="Gruber A."/>
            <person name="Parkinson J."/>
            <person name="Shirley M."/>
            <person name="Wan K.L."/>
            <person name="Berriman M."/>
            <person name="Tomley F."/>
            <person name="Pain A."/>
        </authorList>
    </citation>
    <scope>NUCLEOTIDE SEQUENCE [LARGE SCALE GENOMIC DNA]</scope>
    <source>
        <strain evidence="2">Houghton</strain>
    </source>
</reference>
<dbReference type="VEuPathDB" id="ToxoDB:ETH_00015430"/>
<dbReference type="AlphaFoldDB" id="U6KWM2"/>
<name>U6KWM2_EIMTE</name>
<dbReference type="RefSeq" id="XP_013231504.1">
    <property type="nucleotide sequence ID" value="XM_013376050.1"/>
</dbReference>
<feature type="compositionally biased region" description="Acidic residues" evidence="1">
    <location>
        <begin position="215"/>
        <end position="241"/>
    </location>
</feature>
<evidence type="ECO:0000256" key="1">
    <source>
        <dbReference type="SAM" id="MobiDB-lite"/>
    </source>
</evidence>
<feature type="compositionally biased region" description="Low complexity" evidence="1">
    <location>
        <begin position="158"/>
        <end position="171"/>
    </location>
</feature>
<sequence length="398" mass="41144">MMGSYPNLQGGATRDMQQYPPVFGSPMQDGGGAPFRGPPPMDSGCGPQGPLRARRPGAPGGPLPDAPSPFILRTPRAMPGPPMQGPPQDVPGPPPPPDPSRGLCGVWYGRGPPPPPFRHPGMGAPGGPGVPGAPMAAAALKKRKVSANKAKAKKQKKLQQQQQQQRQQQTQDVLEDESGVGLNEGDPGSAPADQQQLQQQQEFGTGEQQERQDGEQQEEEEDEQQQQQEEQEQQQQGDEDGAAAGDWERTAEQQSALSDYFASKTQEFLSSEAYLEGWSKKDLIEYFYDQYLQQDMTAAEALASATSYVENPEAYGLVGGGSTDDAAAADTASDAAADAAAGSAAEDAAAVASAPEATESAAGMGDAAGAEGALGEDAAGVAEAAPAAADGADEDGSA</sequence>
<dbReference type="Proteomes" id="UP000030747">
    <property type="component" value="Unassembled WGS sequence"/>
</dbReference>
<feature type="compositionally biased region" description="Pro residues" evidence="1">
    <location>
        <begin position="78"/>
        <end position="99"/>
    </location>
</feature>